<dbReference type="InterPro" id="IPR035298">
    <property type="entry name" value="PSMD13"/>
</dbReference>
<dbReference type="Proteomes" id="UP001516464">
    <property type="component" value="Unassembled WGS sequence"/>
</dbReference>
<dbReference type="EMBL" id="SBIQ01000026">
    <property type="protein sequence ID" value="KAF7684166.1"/>
    <property type="molecule type" value="Genomic_DNA"/>
</dbReference>
<comment type="caution">
    <text evidence="1">The sequence shown here is derived from an EMBL/GenBank/DDBJ whole genome shotgun (WGS) entry which is preliminary data.</text>
</comment>
<evidence type="ECO:0000313" key="2">
    <source>
        <dbReference type="Proteomes" id="UP001516464"/>
    </source>
</evidence>
<name>A0ABQ7I179_9MICR</name>
<reference evidence="1 2" key="1">
    <citation type="submission" date="2019-01" db="EMBL/GenBank/DDBJ databases">
        <title>Genomes sequencing and comparative genomics of infectious freshwater microsporidia, Cucumispora dikerogammari and Thelohania contejeani.</title>
        <authorList>
            <person name="Cormier A."/>
            <person name="Giraud I."/>
            <person name="Wattier R."/>
            <person name="Teixeira M."/>
            <person name="Grandjean F."/>
            <person name="Rigaud T."/>
            <person name="Cordaux R."/>
        </authorList>
    </citation>
    <scope>NUCLEOTIDE SEQUENCE [LARGE SCALE GENOMIC DNA]</scope>
    <source>
        <strain evidence="1">T1</strain>
        <tissue evidence="1">Spores</tissue>
    </source>
</reference>
<accession>A0ABQ7I179</accession>
<dbReference type="GO" id="GO:0000502">
    <property type="term" value="C:proteasome complex"/>
    <property type="evidence" value="ECO:0007669"/>
    <property type="project" value="UniProtKB-KW"/>
</dbReference>
<keyword evidence="2" id="KW-1185">Reference proteome</keyword>
<gene>
    <name evidence="1" type="primary">RPN9</name>
    <name evidence="1" type="ORF">TCON_0648</name>
</gene>
<evidence type="ECO:0000313" key="1">
    <source>
        <dbReference type="EMBL" id="KAF7684166.1"/>
    </source>
</evidence>
<proteinExistence type="predicted"/>
<dbReference type="PANTHER" id="PTHR10539:SF0">
    <property type="entry name" value="26S PROTEASOME NON-ATPASE REGULATORY SUBUNIT 13"/>
    <property type="match status" value="1"/>
</dbReference>
<keyword evidence="1" id="KW-0647">Proteasome</keyword>
<protein>
    <submittedName>
        <fullName evidence="1">26S proteasome regulatory subunit RPN9</fullName>
    </submittedName>
</protein>
<dbReference type="PANTHER" id="PTHR10539">
    <property type="entry name" value="26S PROTEASOME NON-ATPASE REGULATORY SUBUNIT 13"/>
    <property type="match status" value="1"/>
</dbReference>
<sequence length="309" mass="36244">MLNELYKEKKWYDLCQEIIRVQSEGKPLISEVMNLVLPNSKQIHPTDYTNAILSTLPYLDPEAKLSLLSEAQMQLESKSLKQHSREYRLLEIHKQTILMDVQFQPETIEQHIFEWQDCQDECYLQMALKYYEKTENYEECYNTIIKMKKNIPLDKFIIYALLSRKVFNFSNFAFFEGDNKILFEIVSEFQEGKMSPLINEIAILKQHSTFLEQKLNLIRLINLCFNSTRKMLSFSEIEEKLGVDSAIPLLVQALGLGVVSGVINGEERIFEFTHVIPRVLTKEELIEMKNKFSIWRRKVGNAIKAIETQ</sequence>
<organism evidence="1 2">
    <name type="scientific">Astathelohania contejeani</name>
    <dbReference type="NCBI Taxonomy" id="164912"/>
    <lineage>
        <taxon>Eukaryota</taxon>
        <taxon>Fungi</taxon>
        <taxon>Fungi incertae sedis</taxon>
        <taxon>Microsporidia</taxon>
        <taxon>Astathelohaniidae</taxon>
        <taxon>Astathelohania</taxon>
    </lineage>
</organism>